<protein>
    <recommendedName>
        <fullName evidence="3">Dipeptidylpeptidase IV N-terminal domain-containing protein</fullName>
    </recommendedName>
</protein>
<reference evidence="2" key="1">
    <citation type="submission" date="2018-05" db="EMBL/GenBank/DDBJ databases">
        <authorList>
            <person name="Lanie J.A."/>
            <person name="Ng W.-L."/>
            <person name="Kazmierczak K.M."/>
            <person name="Andrzejewski T.M."/>
            <person name="Davidsen T.M."/>
            <person name="Wayne K.J."/>
            <person name="Tettelin H."/>
            <person name="Glass J.I."/>
            <person name="Rusch D."/>
            <person name="Podicherti R."/>
            <person name="Tsui H.-C.T."/>
            <person name="Winkler M.E."/>
        </authorList>
    </citation>
    <scope>NUCLEOTIDE SEQUENCE</scope>
</reference>
<dbReference type="Pfam" id="PF07676">
    <property type="entry name" value="PD40"/>
    <property type="match status" value="3"/>
</dbReference>
<dbReference type="PANTHER" id="PTHR36842">
    <property type="entry name" value="PROTEIN TOLB HOMOLOG"/>
    <property type="match status" value="1"/>
</dbReference>
<feature type="non-terminal residue" evidence="2">
    <location>
        <position position="257"/>
    </location>
</feature>
<organism evidence="2">
    <name type="scientific">marine metagenome</name>
    <dbReference type="NCBI Taxonomy" id="408172"/>
    <lineage>
        <taxon>unclassified sequences</taxon>
        <taxon>metagenomes</taxon>
        <taxon>ecological metagenomes</taxon>
    </lineage>
</organism>
<evidence type="ECO:0000313" key="2">
    <source>
        <dbReference type="EMBL" id="SVD94405.1"/>
    </source>
</evidence>
<dbReference type="AlphaFoldDB" id="A0A382ZH50"/>
<evidence type="ECO:0008006" key="3">
    <source>
        <dbReference type="Google" id="ProtNLM"/>
    </source>
</evidence>
<comment type="similarity">
    <text evidence="1">Belongs to the TolB family.</text>
</comment>
<dbReference type="PANTHER" id="PTHR36842:SF1">
    <property type="entry name" value="PROTEIN TOLB"/>
    <property type="match status" value="1"/>
</dbReference>
<sequence>DVENLELLVNGTVVASANAGETLIWDTRDANATSPASFQVVVRGELENGTQVESAPVSVTVLYPRQLTYDGGSVQPEWHPEGGIFVFKSNRGEEGHIFKLYTLIPGEEPELVTTDRVYHGYPGWSPDGSHMVFNSYDPEVEGVNEMDIFVVNLSSGESTPVTNNSDFDDSGRWSPDGNFITFHSSRDGNLDVWRVAVAENGTPIGEPVRLTPGDSNEHCPRWSFDGEWLVYETDREEGTDVWVMRGDGSDARQITND</sequence>
<dbReference type="SUPFAM" id="SSF82171">
    <property type="entry name" value="DPP6 N-terminal domain-like"/>
    <property type="match status" value="1"/>
</dbReference>
<evidence type="ECO:0000256" key="1">
    <source>
        <dbReference type="ARBA" id="ARBA00009820"/>
    </source>
</evidence>
<accession>A0A382ZH50</accession>
<dbReference type="InterPro" id="IPR011042">
    <property type="entry name" value="6-blade_b-propeller_TolB-like"/>
</dbReference>
<name>A0A382ZH50_9ZZZZ</name>
<proteinExistence type="inferred from homology"/>
<dbReference type="InterPro" id="IPR011659">
    <property type="entry name" value="WD40"/>
</dbReference>
<dbReference type="EMBL" id="UINC01183583">
    <property type="protein sequence ID" value="SVD94405.1"/>
    <property type="molecule type" value="Genomic_DNA"/>
</dbReference>
<dbReference type="Gene3D" id="2.120.10.30">
    <property type="entry name" value="TolB, C-terminal domain"/>
    <property type="match status" value="2"/>
</dbReference>
<feature type="non-terminal residue" evidence="2">
    <location>
        <position position="1"/>
    </location>
</feature>
<gene>
    <name evidence="2" type="ORF">METZ01_LOCUS447259</name>
</gene>